<name>A0A1G4JVG3_9SACH</name>
<dbReference type="Gene3D" id="1.10.1090.10">
    <property type="entry name" value="Cytochrome b-c1 complex subunit 7"/>
    <property type="match status" value="1"/>
</dbReference>
<keyword evidence="3 9" id="KW-0813">Transport</keyword>
<evidence type="ECO:0000256" key="2">
    <source>
        <dbReference type="ARBA" id="ARBA00008554"/>
    </source>
</evidence>
<keyword evidence="7 9" id="KW-0496">Mitochondrion</keyword>
<dbReference type="EMBL" id="LT598467">
    <property type="protein sequence ID" value="SCU95019.1"/>
    <property type="molecule type" value="Genomic_DNA"/>
</dbReference>
<keyword evidence="11" id="KW-1185">Reference proteome</keyword>
<dbReference type="OrthoDB" id="425749at2759"/>
<evidence type="ECO:0000256" key="7">
    <source>
        <dbReference type="ARBA" id="ARBA00023128"/>
    </source>
</evidence>
<dbReference type="PANTHER" id="PTHR12022:SF0">
    <property type="entry name" value="CYTOCHROME B-C1 COMPLEX SUBUNIT 7"/>
    <property type="match status" value="1"/>
</dbReference>
<dbReference type="SUPFAM" id="SSF81524">
    <property type="entry name" value="14 kDa protein of cytochrome bc1 complex (Ubiquinol-cytochrome c reductase)"/>
    <property type="match status" value="1"/>
</dbReference>
<evidence type="ECO:0000256" key="5">
    <source>
        <dbReference type="ARBA" id="ARBA00022792"/>
    </source>
</evidence>
<evidence type="ECO:0000256" key="8">
    <source>
        <dbReference type="ARBA" id="ARBA00023136"/>
    </source>
</evidence>
<evidence type="ECO:0000256" key="1">
    <source>
        <dbReference type="ARBA" id="ARBA00004443"/>
    </source>
</evidence>
<keyword evidence="5 9" id="KW-0999">Mitochondrion inner membrane</keyword>
<comment type="similarity">
    <text evidence="2 9">Belongs to the UQCRB/QCR7 family.</text>
</comment>
<evidence type="ECO:0000313" key="11">
    <source>
        <dbReference type="Proteomes" id="UP000191024"/>
    </source>
</evidence>
<evidence type="ECO:0000313" key="10">
    <source>
        <dbReference type="EMBL" id="SCU95019.1"/>
    </source>
</evidence>
<dbReference type="GO" id="GO:0005743">
    <property type="term" value="C:mitochondrial inner membrane"/>
    <property type="evidence" value="ECO:0007669"/>
    <property type="project" value="UniProtKB-SubCell"/>
</dbReference>
<evidence type="ECO:0000256" key="3">
    <source>
        <dbReference type="ARBA" id="ARBA00022448"/>
    </source>
</evidence>
<reference evidence="11" key="1">
    <citation type="submission" date="2016-03" db="EMBL/GenBank/DDBJ databases">
        <authorList>
            <person name="Devillers H."/>
        </authorList>
    </citation>
    <scope>NUCLEOTIDE SEQUENCE [LARGE SCALE GENOMIC DNA]</scope>
</reference>
<keyword evidence="4 9" id="KW-0679">Respiratory chain</keyword>
<protein>
    <recommendedName>
        <fullName evidence="9">Cytochrome b-c1 complex subunit 7</fullName>
    </recommendedName>
</protein>
<evidence type="ECO:0000256" key="9">
    <source>
        <dbReference type="PIRNR" id="PIRNR000022"/>
    </source>
</evidence>
<accession>A0A1G4JVG3</accession>
<evidence type="ECO:0000256" key="6">
    <source>
        <dbReference type="ARBA" id="ARBA00022982"/>
    </source>
</evidence>
<comment type="function">
    <text evidence="9">Component of the ubiquinol-cytochrome c oxidoreductase, a multisubunit transmembrane complex that is part of the mitochondrial electron transport chain which drives oxidative phosphorylation.</text>
</comment>
<dbReference type="STRING" id="1230905.A0A1G4JVG3"/>
<organism evidence="10 11">
    <name type="scientific">Lachancea mirantina</name>
    <dbReference type="NCBI Taxonomy" id="1230905"/>
    <lineage>
        <taxon>Eukaryota</taxon>
        <taxon>Fungi</taxon>
        <taxon>Dikarya</taxon>
        <taxon>Ascomycota</taxon>
        <taxon>Saccharomycotina</taxon>
        <taxon>Saccharomycetes</taxon>
        <taxon>Saccharomycetales</taxon>
        <taxon>Saccharomycetaceae</taxon>
        <taxon>Lachancea</taxon>
    </lineage>
</organism>
<dbReference type="FunFam" id="1.10.1090.10:FF:000001">
    <property type="entry name" value="Cytochrome b-c1 complex subunit 7"/>
    <property type="match status" value="1"/>
</dbReference>
<dbReference type="InterPro" id="IPR003197">
    <property type="entry name" value="QCR7"/>
</dbReference>
<dbReference type="GO" id="GO:0006122">
    <property type="term" value="P:mitochondrial electron transport, ubiquinol to cytochrome c"/>
    <property type="evidence" value="ECO:0007669"/>
    <property type="project" value="InterPro"/>
</dbReference>
<dbReference type="PIRSF" id="PIRSF000022">
    <property type="entry name" value="Bc1_14K"/>
    <property type="match status" value="1"/>
</dbReference>
<dbReference type="AlphaFoldDB" id="A0A1G4JVG3"/>
<dbReference type="Pfam" id="PF02271">
    <property type="entry name" value="UCR_14kD"/>
    <property type="match status" value="1"/>
</dbReference>
<comment type="subcellular location">
    <subcellularLocation>
        <location evidence="1">Mitochondrion inner membrane</location>
        <topology evidence="1">Peripheral membrane protein</topology>
        <orientation evidence="1">Matrix side</orientation>
    </subcellularLocation>
</comment>
<dbReference type="GO" id="GO:0045275">
    <property type="term" value="C:respiratory chain complex III"/>
    <property type="evidence" value="ECO:0007669"/>
    <property type="project" value="InterPro"/>
</dbReference>
<gene>
    <name evidence="10" type="ORF">LAMI_0F00606G</name>
</gene>
<keyword evidence="8 9" id="KW-0472">Membrane</keyword>
<proteinExistence type="inferred from homology"/>
<dbReference type="InterPro" id="IPR036544">
    <property type="entry name" value="QCR7_sf"/>
</dbReference>
<evidence type="ECO:0000256" key="4">
    <source>
        <dbReference type="ARBA" id="ARBA00022660"/>
    </source>
</evidence>
<dbReference type="Proteomes" id="UP000191024">
    <property type="component" value="Chromosome F"/>
</dbReference>
<sequence>MPQTFTSIVKMSDFILKSPALSKVVVPVAQQFVKYAGYRQLGLRYDDLISEENDIAQTALKRLPEDESYARIFRIIRAHQYELTHHLLPKDKWVTPEEDRPYIFPYLLEAEAAAKEKEDLDNLELVK</sequence>
<keyword evidence="6 9" id="KW-0249">Electron transport</keyword>
<dbReference type="PANTHER" id="PTHR12022">
    <property type="entry name" value="UBIQUINOL-CYTOCHROME C REDUCTASE COMPLEX 14 KD PROTEIN"/>
    <property type="match status" value="1"/>
</dbReference>